<gene>
    <name evidence="5" type="ORF">RFI_31429</name>
</gene>
<feature type="repeat" description="WD" evidence="3">
    <location>
        <begin position="546"/>
        <end position="589"/>
    </location>
</feature>
<name>X6LVL8_RETFI</name>
<dbReference type="Gene3D" id="2.130.10.10">
    <property type="entry name" value="YVTN repeat-like/Quinoprotein amine dehydrogenase"/>
    <property type="match status" value="3"/>
</dbReference>
<feature type="repeat" description="WD" evidence="3">
    <location>
        <begin position="369"/>
        <end position="412"/>
    </location>
</feature>
<feature type="coiled-coil region" evidence="4">
    <location>
        <begin position="224"/>
        <end position="332"/>
    </location>
</feature>
<dbReference type="PRINTS" id="PR00320">
    <property type="entry name" value="GPROTEINBRPT"/>
</dbReference>
<dbReference type="PANTHER" id="PTHR19879:SF9">
    <property type="entry name" value="TRANSCRIPTION INITIATION FACTOR TFIID SUBUNIT 5"/>
    <property type="match status" value="1"/>
</dbReference>
<dbReference type="InterPro" id="IPR036322">
    <property type="entry name" value="WD40_repeat_dom_sf"/>
</dbReference>
<dbReference type="Pfam" id="PF00400">
    <property type="entry name" value="WD40"/>
    <property type="match status" value="5"/>
</dbReference>
<organism evidence="5 6">
    <name type="scientific">Reticulomyxa filosa</name>
    <dbReference type="NCBI Taxonomy" id="46433"/>
    <lineage>
        <taxon>Eukaryota</taxon>
        <taxon>Sar</taxon>
        <taxon>Rhizaria</taxon>
        <taxon>Retaria</taxon>
        <taxon>Foraminifera</taxon>
        <taxon>Monothalamids</taxon>
        <taxon>Reticulomyxidae</taxon>
        <taxon>Reticulomyxa</taxon>
    </lineage>
</organism>
<feature type="repeat" description="WD" evidence="3">
    <location>
        <begin position="590"/>
        <end position="636"/>
    </location>
</feature>
<keyword evidence="1 3" id="KW-0853">WD repeat</keyword>
<dbReference type="EMBL" id="ASPP01027628">
    <property type="protein sequence ID" value="ETO05968.1"/>
    <property type="molecule type" value="Genomic_DNA"/>
</dbReference>
<keyword evidence="4" id="KW-0175">Coiled coil</keyword>
<proteinExistence type="predicted"/>
<dbReference type="CDD" id="cd00200">
    <property type="entry name" value="WD40"/>
    <property type="match status" value="1"/>
</dbReference>
<feature type="repeat" description="WD" evidence="3">
    <location>
        <begin position="519"/>
        <end position="545"/>
    </location>
</feature>
<dbReference type="InterPro" id="IPR019775">
    <property type="entry name" value="WD40_repeat_CS"/>
</dbReference>
<reference evidence="5 6" key="1">
    <citation type="journal article" date="2013" name="Curr. Biol.">
        <title>The Genome of the Foraminiferan Reticulomyxa filosa.</title>
        <authorList>
            <person name="Glockner G."/>
            <person name="Hulsmann N."/>
            <person name="Schleicher M."/>
            <person name="Noegel A.A."/>
            <person name="Eichinger L."/>
            <person name="Gallinger C."/>
            <person name="Pawlowski J."/>
            <person name="Sierra R."/>
            <person name="Euteneuer U."/>
            <person name="Pillet L."/>
            <person name="Moustafa A."/>
            <person name="Platzer M."/>
            <person name="Groth M."/>
            <person name="Szafranski K."/>
            <person name="Schliwa M."/>
        </authorList>
    </citation>
    <scope>NUCLEOTIDE SEQUENCE [LARGE SCALE GENOMIC DNA]</scope>
</reference>
<dbReference type="SUPFAM" id="SSF50978">
    <property type="entry name" value="WD40 repeat-like"/>
    <property type="match status" value="1"/>
</dbReference>
<sequence length="675" mass="79064">MLDLKVERDEKNSENEKETFSSFGCYNKDWILLTNKPQKLNSLICCVCKQIANNAVELQCDEHENIEQAHLIGEECLQMYLKQNNGKCPIQQHEHCEFSKSKVIRQQISELLVICPRQYDLKKKQLKKGTISGEKEKEKEKDECNYKGKIKEMKDHLDKSCQLISIQQIISFIKELQSQLQNEKLQTVLSLFFFFFLEYLEFKNKRKIIQKKKGKITRNVFEKINSLQNEYVKKDEQITEMTNNIQQLKLETNQTITQLKKKIEQYQNVFDTCTKLNEEIKHLKSEKELNEMKQNEEILKINNTNQILKQQLDNRLNEIEQLKKEIKSKNNHQINIKLDEDKKENYYNNISSTFNFDLFCSSSKLINTFIGHTNIVRSIDYSTFNDCQFICSGSNDKTVGVWNFNNNKQIQSFNGHSDHVYCDDTIRFWDFKHNKKLQIFNRHTNDVCSIEFSSFNSGRYLCSGSYDKTIRLWDIETSKSLHIFNGHENWACCVDISPLKNNNNKNDNKSNNIGLIGGNGYTICSGSFDKTIRIWDIETTKQLITFNGHEDAIRCVKYGLNELVNIILSGSNDKSVRLWDIRSNKQIEIFNGHKNIVWSVEYSPFIINNNSNVICSGSTDKTIRFWDIRSNKNELYVMKSDEQVICFKFIEKKLNNDICVNLCYGSTKGLIYVFG</sequence>
<dbReference type="InterPro" id="IPR013083">
    <property type="entry name" value="Znf_RING/FYVE/PHD"/>
</dbReference>
<evidence type="ECO:0000256" key="1">
    <source>
        <dbReference type="ARBA" id="ARBA00022574"/>
    </source>
</evidence>
<comment type="caution">
    <text evidence="5">The sequence shown here is derived from an EMBL/GenBank/DDBJ whole genome shotgun (WGS) entry which is preliminary data.</text>
</comment>
<dbReference type="Proteomes" id="UP000023152">
    <property type="component" value="Unassembled WGS sequence"/>
</dbReference>
<dbReference type="InterPro" id="IPR020472">
    <property type="entry name" value="WD40_PAC1"/>
</dbReference>
<keyword evidence="6" id="KW-1185">Reference proteome</keyword>
<dbReference type="PROSITE" id="PS50082">
    <property type="entry name" value="WD_REPEATS_2"/>
    <property type="match status" value="5"/>
</dbReference>
<dbReference type="PROSITE" id="PS00678">
    <property type="entry name" value="WD_REPEATS_1"/>
    <property type="match status" value="5"/>
</dbReference>
<dbReference type="InterPro" id="IPR015943">
    <property type="entry name" value="WD40/YVTN_repeat-like_dom_sf"/>
</dbReference>
<dbReference type="PANTHER" id="PTHR19879">
    <property type="entry name" value="TRANSCRIPTION INITIATION FACTOR TFIID"/>
    <property type="match status" value="1"/>
</dbReference>
<dbReference type="AlphaFoldDB" id="X6LVL8"/>
<accession>X6LVL8</accession>
<dbReference type="Gene3D" id="3.30.40.10">
    <property type="entry name" value="Zinc/RING finger domain, C3HC4 (zinc finger)"/>
    <property type="match status" value="1"/>
</dbReference>
<dbReference type="InterPro" id="IPR001680">
    <property type="entry name" value="WD40_rpt"/>
</dbReference>
<evidence type="ECO:0000256" key="2">
    <source>
        <dbReference type="ARBA" id="ARBA00022737"/>
    </source>
</evidence>
<feature type="repeat" description="WD" evidence="3">
    <location>
        <begin position="440"/>
        <end position="483"/>
    </location>
</feature>
<evidence type="ECO:0000256" key="4">
    <source>
        <dbReference type="SAM" id="Coils"/>
    </source>
</evidence>
<dbReference type="SMART" id="SM00320">
    <property type="entry name" value="WD40"/>
    <property type="match status" value="5"/>
</dbReference>
<evidence type="ECO:0000313" key="6">
    <source>
        <dbReference type="Proteomes" id="UP000023152"/>
    </source>
</evidence>
<evidence type="ECO:0000256" key="3">
    <source>
        <dbReference type="PROSITE-ProRule" id="PRU00221"/>
    </source>
</evidence>
<keyword evidence="2" id="KW-0677">Repeat</keyword>
<dbReference type="PROSITE" id="PS50294">
    <property type="entry name" value="WD_REPEATS_REGION"/>
    <property type="match status" value="3"/>
</dbReference>
<evidence type="ECO:0000313" key="5">
    <source>
        <dbReference type="EMBL" id="ETO05968.1"/>
    </source>
</evidence>
<protein>
    <submittedName>
        <fullName evidence="5">WD-40 repeat-containing protein</fullName>
    </submittedName>
</protein>